<evidence type="ECO:0000313" key="7">
    <source>
        <dbReference type="Proteomes" id="UP000285138"/>
    </source>
</evidence>
<dbReference type="EMBL" id="QZAA01000076">
    <property type="protein sequence ID" value="RQD77235.1"/>
    <property type="molecule type" value="Genomic_DNA"/>
</dbReference>
<feature type="transmembrane region" description="Helical" evidence="5">
    <location>
        <begin position="132"/>
        <end position="157"/>
    </location>
</feature>
<evidence type="ECO:0000256" key="2">
    <source>
        <dbReference type="ARBA" id="ARBA00022692"/>
    </source>
</evidence>
<gene>
    <name evidence="6" type="ORF">D5R97_02750</name>
</gene>
<dbReference type="AlphaFoldDB" id="A0A424YGV3"/>
<protein>
    <submittedName>
        <fullName evidence="6">ZIP family metal transporter</fullName>
    </submittedName>
</protein>
<name>A0A424YGV3_9FIRM</name>
<keyword evidence="4 5" id="KW-0472">Membrane</keyword>
<evidence type="ECO:0000256" key="5">
    <source>
        <dbReference type="SAM" id="Phobius"/>
    </source>
</evidence>
<evidence type="ECO:0000256" key="4">
    <source>
        <dbReference type="ARBA" id="ARBA00023136"/>
    </source>
</evidence>
<comment type="caution">
    <text evidence="6">The sequence shown here is derived from an EMBL/GenBank/DDBJ whole genome shotgun (WGS) entry which is preliminary data.</text>
</comment>
<feature type="transmembrane region" description="Helical" evidence="5">
    <location>
        <begin position="178"/>
        <end position="198"/>
    </location>
</feature>
<dbReference type="Pfam" id="PF02535">
    <property type="entry name" value="Zip"/>
    <property type="match status" value="1"/>
</dbReference>
<keyword evidence="2 5" id="KW-0812">Transmembrane</keyword>
<dbReference type="PANTHER" id="PTHR11040:SF205">
    <property type="entry name" value="ZINC TRANSPORTER ZUPT"/>
    <property type="match status" value="1"/>
</dbReference>
<feature type="transmembrane region" description="Helical" evidence="5">
    <location>
        <begin position="66"/>
        <end position="87"/>
    </location>
</feature>
<evidence type="ECO:0000313" key="6">
    <source>
        <dbReference type="EMBL" id="RQD77235.1"/>
    </source>
</evidence>
<dbReference type="GO" id="GO:0005385">
    <property type="term" value="F:zinc ion transmembrane transporter activity"/>
    <property type="evidence" value="ECO:0007669"/>
    <property type="project" value="TreeGrafter"/>
</dbReference>
<dbReference type="PANTHER" id="PTHR11040">
    <property type="entry name" value="ZINC/IRON TRANSPORTER"/>
    <property type="match status" value="1"/>
</dbReference>
<proteinExistence type="predicted"/>
<feature type="transmembrane region" description="Helical" evidence="5">
    <location>
        <begin position="204"/>
        <end position="226"/>
    </location>
</feature>
<sequence>MGDIANITLIGLLAGVLGTGLGGVAAFIVRRPSHQLISFVLGFAGGIMLAIVLVDLVPEAMEIGGFIPAMLGMVAGTALVLFIDLYLPHSHFLEGSDEHVSEDIESKDHSSYVRTGAMLGLGIAMHNLPEGIAIGAGYVASPLVGLGLAITISLHNIPEGMAMAAPMSIGGLKISKTLFYTGLAGVPMGIGAFIGSTVSHISPLFLSIALGFAGGAMLYIIFDELIPDAQRIARGHSGTFGAVFGVIAGVLILSLLH</sequence>
<comment type="subcellular location">
    <subcellularLocation>
        <location evidence="1">Membrane</location>
        <topology evidence="1">Multi-pass membrane protein</topology>
    </subcellularLocation>
</comment>
<dbReference type="InterPro" id="IPR003689">
    <property type="entry name" value="ZIP"/>
</dbReference>
<feature type="transmembrane region" description="Helical" evidence="5">
    <location>
        <begin position="35"/>
        <end position="54"/>
    </location>
</feature>
<reference evidence="6 7" key="1">
    <citation type="submission" date="2018-08" db="EMBL/GenBank/DDBJ databases">
        <title>The metabolism and importance of syntrophic acetate oxidation coupled to methane or sulfide production in haloalkaline environments.</title>
        <authorList>
            <person name="Timmers P.H.A."/>
            <person name="Vavourakis C.D."/>
            <person name="Sorokin D.Y."/>
            <person name="Sinninghe Damste J.S."/>
            <person name="Muyzer G."/>
            <person name="Stams A.J.M."/>
            <person name="Plugge C.M."/>
        </authorList>
    </citation>
    <scope>NUCLEOTIDE SEQUENCE [LARGE SCALE GENOMIC DNA]</scope>
    <source>
        <strain evidence="6">MSAO_Bac1</strain>
    </source>
</reference>
<evidence type="ECO:0000256" key="1">
    <source>
        <dbReference type="ARBA" id="ARBA00004141"/>
    </source>
</evidence>
<feature type="transmembrane region" description="Helical" evidence="5">
    <location>
        <begin position="7"/>
        <end position="29"/>
    </location>
</feature>
<keyword evidence="3 5" id="KW-1133">Transmembrane helix</keyword>
<evidence type="ECO:0000256" key="3">
    <source>
        <dbReference type="ARBA" id="ARBA00022989"/>
    </source>
</evidence>
<dbReference type="Proteomes" id="UP000285138">
    <property type="component" value="Unassembled WGS sequence"/>
</dbReference>
<feature type="transmembrane region" description="Helical" evidence="5">
    <location>
        <begin position="238"/>
        <end position="256"/>
    </location>
</feature>
<dbReference type="GO" id="GO:0016020">
    <property type="term" value="C:membrane"/>
    <property type="evidence" value="ECO:0007669"/>
    <property type="project" value="UniProtKB-SubCell"/>
</dbReference>
<organism evidence="6 7">
    <name type="scientific">Candidatus Syntrophonatronum acetioxidans</name>
    <dbReference type="NCBI Taxonomy" id="1795816"/>
    <lineage>
        <taxon>Bacteria</taxon>
        <taxon>Bacillati</taxon>
        <taxon>Bacillota</taxon>
        <taxon>Clostridia</taxon>
        <taxon>Eubacteriales</taxon>
        <taxon>Syntrophomonadaceae</taxon>
        <taxon>Candidatus Syntrophonatronum</taxon>
    </lineage>
</organism>
<accession>A0A424YGV3</accession>